<organism evidence="1 2">
    <name type="scientific">Aeromicrobium chenweiae</name>
    <dbReference type="NCBI Taxonomy" id="2079793"/>
    <lineage>
        <taxon>Bacteria</taxon>
        <taxon>Bacillati</taxon>
        <taxon>Actinomycetota</taxon>
        <taxon>Actinomycetes</taxon>
        <taxon>Propionibacteriales</taxon>
        <taxon>Nocardioidaceae</taxon>
        <taxon>Aeromicrobium</taxon>
    </lineage>
</organism>
<evidence type="ECO:0000313" key="1">
    <source>
        <dbReference type="EMBL" id="AWB91240.1"/>
    </source>
</evidence>
<dbReference type="PANTHER" id="PTHR19372">
    <property type="entry name" value="SULFITE REDUCTASE"/>
    <property type="match status" value="1"/>
</dbReference>
<dbReference type="Pfam" id="PF00174">
    <property type="entry name" value="Oxidored_molyb"/>
    <property type="match status" value="1"/>
</dbReference>
<name>A0A2S0WJ27_9ACTN</name>
<keyword evidence="2" id="KW-1185">Reference proteome</keyword>
<dbReference type="Gene3D" id="3.90.420.10">
    <property type="entry name" value="Oxidoreductase, molybdopterin-binding domain"/>
    <property type="match status" value="1"/>
</dbReference>
<reference evidence="2" key="1">
    <citation type="submission" date="2018-01" db="EMBL/GenBank/DDBJ databases">
        <authorList>
            <person name="Li J."/>
        </authorList>
    </citation>
    <scope>NUCLEOTIDE SEQUENCE [LARGE SCALE GENOMIC DNA]</scope>
    <source>
        <strain evidence="2">592</strain>
    </source>
</reference>
<dbReference type="AlphaFoldDB" id="A0A2S0WJ27"/>
<dbReference type="Gene3D" id="2.60.40.650">
    <property type="match status" value="1"/>
</dbReference>
<accession>A0A2S0WJ27</accession>
<dbReference type="SUPFAM" id="SSF56524">
    <property type="entry name" value="Oxidoreductase molybdopterin-binding domain"/>
    <property type="match status" value="1"/>
</dbReference>
<dbReference type="KEGG" id="aez:C3E78_02825"/>
<dbReference type="SUPFAM" id="SSF81296">
    <property type="entry name" value="E set domains"/>
    <property type="match status" value="1"/>
</dbReference>
<dbReference type="GO" id="GO:0043546">
    <property type="term" value="F:molybdopterin cofactor binding"/>
    <property type="evidence" value="ECO:0007669"/>
    <property type="project" value="TreeGrafter"/>
</dbReference>
<dbReference type="InterPro" id="IPR036374">
    <property type="entry name" value="OxRdtase_Mopterin-bd_sf"/>
</dbReference>
<dbReference type="Pfam" id="PF17957">
    <property type="entry name" value="Big_7"/>
    <property type="match status" value="1"/>
</dbReference>
<sequence>MLAAGALAALAGLAVSEGLAAVLDLRESPVLSVGQSVIDVTPGPVAHAVIDAVGTRDKPLAVTGVVVAIILLGALAGRWWRSRRLVAWLLVAVPVVLAVVSVLSRPHASTAGVLTCVGAGAAVVAVLELLLRPAAEAGTAGGQSRRTFLVRAGLVALATVVVGGAGQVLGARHRRRREIEAARASLDLPVGRVAAPAGTGLGVPGQQPWLTPNRDFYRIDTTLSPPLIDPADWSLRIHGMVDREMTLTYQDLVDRGLTQAWITIACVSNEVGGDLIGNTVWGGVPIKDLLDEVGVQDGADALLSTSEDGWTCGTPLAALTDGRPALLALTMDGEPLPVVHGFPVRQVVPGLYGYVSATKWVTDWEVTRFADFQAFWTKRGWGERGPVKIQSRIDVPQSGDSIDAGPVTVAGVAWAQHVGVAAVEVRIDDGPWRSASLGAVPNDDTWVQWSLAWDAPKGDHTLQVRAIGKDGVPQTAERAGVLPDGATGYDKVDVVVG</sequence>
<dbReference type="EMBL" id="CP026952">
    <property type="protein sequence ID" value="AWB91240.1"/>
    <property type="molecule type" value="Genomic_DNA"/>
</dbReference>
<dbReference type="GO" id="GO:0006790">
    <property type="term" value="P:sulfur compound metabolic process"/>
    <property type="evidence" value="ECO:0007669"/>
    <property type="project" value="TreeGrafter"/>
</dbReference>
<protein>
    <submittedName>
        <fullName evidence="1">Oxidoreductase</fullName>
    </submittedName>
</protein>
<dbReference type="PANTHER" id="PTHR19372:SF7">
    <property type="entry name" value="SULFITE OXIDASE, MITOCHONDRIAL"/>
    <property type="match status" value="1"/>
</dbReference>
<dbReference type="InterPro" id="IPR000572">
    <property type="entry name" value="OxRdtase_Mopterin-bd_dom"/>
</dbReference>
<accession>A0A5F2EQD0</accession>
<dbReference type="Proteomes" id="UP000244384">
    <property type="component" value="Chromosome"/>
</dbReference>
<evidence type="ECO:0000313" key="2">
    <source>
        <dbReference type="Proteomes" id="UP000244384"/>
    </source>
</evidence>
<gene>
    <name evidence="1" type="ORF">C3E78_02825</name>
</gene>
<dbReference type="InterPro" id="IPR014756">
    <property type="entry name" value="Ig_E-set"/>
</dbReference>
<proteinExistence type="predicted"/>
<dbReference type="OrthoDB" id="9795587at2"/>
<dbReference type="GO" id="GO:0020037">
    <property type="term" value="F:heme binding"/>
    <property type="evidence" value="ECO:0007669"/>
    <property type="project" value="TreeGrafter"/>
</dbReference>
<dbReference type="GO" id="GO:0008482">
    <property type="term" value="F:sulfite oxidase activity"/>
    <property type="evidence" value="ECO:0007669"/>
    <property type="project" value="TreeGrafter"/>
</dbReference>